<keyword evidence="3" id="KW-1185">Reference proteome</keyword>
<protein>
    <submittedName>
        <fullName evidence="2">Ethanolamine utilization protein EutH</fullName>
    </submittedName>
</protein>
<dbReference type="Pfam" id="PF04346">
    <property type="entry name" value="EutH"/>
    <property type="match status" value="1"/>
</dbReference>
<dbReference type="Proteomes" id="UP001524478">
    <property type="component" value="Unassembled WGS sequence"/>
</dbReference>
<sequence length="360" mass="38635">MLNIMVVFSILAGIDKILNNRFGLGEKFDEGFKALGGLALTIIGIYSISPIVAKSLTPILYPLARVINTDPSVFIGSLLAPDLGGYTTSIGIAASRVVGEFNGLILSSMLGTIISFTIPVAVGLISKDDFYYFAKGVLAGIMTIPLGMIVGGLMMGLKAVDIIFSLIPVVVFSIIIVFGLLKAQKSIIKIFNILGKIIIIVSTFGLILSIVNFMFRIELIKGMIPIEEGAILVVKIGIILSGAYPMFHVISRILHKYLSKIGKKFELDEYSILGIFSSLANCIPMLGIYDKMNEKGKILNAAFAVSGAFTFGGQLGYISSVSPETVNPFIISKLAAGISAILVAVLLLKLEKPRRGEYEN</sequence>
<name>A0ABT1S8A5_9FIRM</name>
<feature type="transmembrane region" description="Helical" evidence="1">
    <location>
        <begin position="229"/>
        <end position="250"/>
    </location>
</feature>
<dbReference type="RefSeq" id="WP_256310868.1">
    <property type="nucleotide sequence ID" value="NZ_CP172320.1"/>
</dbReference>
<proteinExistence type="predicted"/>
<evidence type="ECO:0000313" key="3">
    <source>
        <dbReference type="Proteomes" id="UP001524478"/>
    </source>
</evidence>
<keyword evidence="1" id="KW-0812">Transmembrane</keyword>
<evidence type="ECO:0000256" key="1">
    <source>
        <dbReference type="SAM" id="Phobius"/>
    </source>
</evidence>
<dbReference type="PANTHER" id="PTHR40089">
    <property type="entry name" value="ETHANOLAMINE UTILIZATION PROTEIN EUTH"/>
    <property type="match status" value="1"/>
</dbReference>
<dbReference type="PIRSF" id="PIRSF019466">
    <property type="entry name" value="EutH"/>
    <property type="match status" value="1"/>
</dbReference>
<evidence type="ECO:0000313" key="2">
    <source>
        <dbReference type="EMBL" id="MCQ4922708.1"/>
    </source>
</evidence>
<keyword evidence="1" id="KW-1133">Transmembrane helix</keyword>
<feature type="transmembrane region" description="Helical" evidence="1">
    <location>
        <begin position="162"/>
        <end position="181"/>
    </location>
</feature>
<keyword evidence="1" id="KW-0472">Membrane</keyword>
<feature type="transmembrane region" description="Helical" evidence="1">
    <location>
        <begin position="34"/>
        <end position="53"/>
    </location>
</feature>
<dbReference type="NCBIfam" id="NF011667">
    <property type="entry name" value="PRK15086.1-3"/>
    <property type="match status" value="1"/>
</dbReference>
<accession>A0ABT1S8A5</accession>
<feature type="transmembrane region" description="Helical" evidence="1">
    <location>
        <begin position="298"/>
        <end position="318"/>
    </location>
</feature>
<dbReference type="EMBL" id="JANGAC010000004">
    <property type="protein sequence ID" value="MCQ4922708.1"/>
    <property type="molecule type" value="Genomic_DNA"/>
</dbReference>
<dbReference type="InterPro" id="IPR007441">
    <property type="entry name" value="EutH"/>
</dbReference>
<gene>
    <name evidence="2" type="primary">eutH</name>
    <name evidence="2" type="ORF">NE686_06410</name>
</gene>
<feature type="transmembrane region" description="Helical" evidence="1">
    <location>
        <begin position="193"/>
        <end position="217"/>
    </location>
</feature>
<feature type="transmembrane region" description="Helical" evidence="1">
    <location>
        <begin position="330"/>
        <end position="348"/>
    </location>
</feature>
<feature type="transmembrane region" description="Helical" evidence="1">
    <location>
        <begin position="101"/>
        <end position="124"/>
    </location>
</feature>
<comment type="caution">
    <text evidence="2">The sequence shown here is derived from an EMBL/GenBank/DDBJ whole genome shotgun (WGS) entry which is preliminary data.</text>
</comment>
<dbReference type="PANTHER" id="PTHR40089:SF1">
    <property type="entry name" value="ETHANOLAMINE PERMEASE EUTH-RELATED"/>
    <property type="match status" value="1"/>
</dbReference>
<feature type="transmembrane region" description="Helical" evidence="1">
    <location>
        <begin position="130"/>
        <end position="150"/>
    </location>
</feature>
<organism evidence="2 3">
    <name type="scientific">Tissierella carlieri</name>
    <dbReference type="NCBI Taxonomy" id="689904"/>
    <lineage>
        <taxon>Bacteria</taxon>
        <taxon>Bacillati</taxon>
        <taxon>Bacillota</taxon>
        <taxon>Tissierellia</taxon>
        <taxon>Tissierellales</taxon>
        <taxon>Tissierellaceae</taxon>
        <taxon>Tissierella</taxon>
    </lineage>
</organism>
<reference evidence="2 3" key="1">
    <citation type="submission" date="2022-06" db="EMBL/GenBank/DDBJ databases">
        <title>Isolation of gut microbiota from human fecal samples.</title>
        <authorList>
            <person name="Pamer E.G."/>
            <person name="Barat B."/>
            <person name="Waligurski E."/>
            <person name="Medina S."/>
            <person name="Paddock L."/>
            <person name="Mostad J."/>
        </authorList>
    </citation>
    <scope>NUCLEOTIDE SEQUENCE [LARGE SCALE GENOMIC DNA]</scope>
    <source>
        <strain evidence="2 3">DFI.7.95</strain>
    </source>
</reference>